<sequence>MKLKSETSKHVMDFVSFAETQFNSKIKTIRSDNGKEFFLHDFYSKRGITHQTSCVETPQQNAIVERKHQHILGVARAIIFQSHLPKCFCNYVISHAIHLINRQLIVILSNHSPYEELYQKLPNIKHLRVFGCLCFASTFVSHRSKLDPRSRKCVFLGFKLGTKGYILLDIITNEILISRNVLFYEHILPFTKIPESTSHSHTNDTLILPKHQLDPFNYTISTSDFQSTHVPYDQVSQTDQQLSNNQSIPPSNDRITRHSTRHRKPPTYLQDYHCSLLSKSSNQVFQAPKYHISTHLSYDNLSSRHRFFSLSISTNTAPTHYHEVIQHDCWKDAIQNELTALEKNNTWTLTNLPKDKHAIACKWVFKIKHKAGGNIERYKARLVAKGYNQIEGVDYLDTFSPVIKMTTIRVILSFTAIFNWHLHQLDVNTTFLHGDLNEEVYMKAPHGLNVQKSGMVCKLHKSVYGLKQSSRQWHKN</sequence>
<dbReference type="Proteomes" id="UP000447434">
    <property type="component" value="Chromosome 24"/>
</dbReference>
<organism evidence="5 6">
    <name type="scientific">Lupinus albus</name>
    <name type="common">White lupine</name>
    <name type="synonym">Lupinus termis</name>
    <dbReference type="NCBI Taxonomy" id="3870"/>
    <lineage>
        <taxon>Eukaryota</taxon>
        <taxon>Viridiplantae</taxon>
        <taxon>Streptophyta</taxon>
        <taxon>Embryophyta</taxon>
        <taxon>Tracheophyta</taxon>
        <taxon>Spermatophyta</taxon>
        <taxon>Magnoliopsida</taxon>
        <taxon>eudicotyledons</taxon>
        <taxon>Gunneridae</taxon>
        <taxon>Pentapetalae</taxon>
        <taxon>rosids</taxon>
        <taxon>fabids</taxon>
        <taxon>Fabales</taxon>
        <taxon>Fabaceae</taxon>
        <taxon>Papilionoideae</taxon>
        <taxon>50 kb inversion clade</taxon>
        <taxon>genistoids sensu lato</taxon>
        <taxon>core genistoids</taxon>
        <taxon>Genisteae</taxon>
        <taxon>Lupinus</taxon>
    </lineage>
</organism>
<dbReference type="GO" id="GO:0016787">
    <property type="term" value="F:hydrolase activity"/>
    <property type="evidence" value="ECO:0007669"/>
    <property type="project" value="UniProtKB-KW"/>
</dbReference>
<dbReference type="SUPFAM" id="SSF53098">
    <property type="entry name" value="Ribonuclease H-like"/>
    <property type="match status" value="1"/>
</dbReference>
<keyword evidence="6" id="KW-1185">Reference proteome</keyword>
<dbReference type="AlphaFoldDB" id="A0A6A4N866"/>
<dbReference type="Gene3D" id="3.30.420.10">
    <property type="entry name" value="Ribonuclease H-like superfamily/Ribonuclease H"/>
    <property type="match status" value="1"/>
</dbReference>
<dbReference type="InterPro" id="IPR057670">
    <property type="entry name" value="SH3_retrovirus"/>
</dbReference>
<dbReference type="Pfam" id="PF25597">
    <property type="entry name" value="SH3_retrovirus"/>
    <property type="match status" value="1"/>
</dbReference>
<evidence type="ECO:0000256" key="2">
    <source>
        <dbReference type="ARBA" id="ARBA00022801"/>
    </source>
</evidence>
<evidence type="ECO:0000313" key="6">
    <source>
        <dbReference type="Proteomes" id="UP000447434"/>
    </source>
</evidence>
<name>A0A6A4N866_LUPAL</name>
<feature type="compositionally biased region" description="Polar residues" evidence="3">
    <location>
        <begin position="236"/>
        <end position="250"/>
    </location>
</feature>
<evidence type="ECO:0000256" key="3">
    <source>
        <dbReference type="SAM" id="MobiDB-lite"/>
    </source>
</evidence>
<dbReference type="InterPro" id="IPR013103">
    <property type="entry name" value="RVT_2"/>
</dbReference>
<dbReference type="OrthoDB" id="1749397at2759"/>
<dbReference type="EMBL" id="WOCE01000024">
    <property type="protein sequence ID" value="KAE9586232.1"/>
    <property type="molecule type" value="Genomic_DNA"/>
</dbReference>
<reference evidence="6" key="1">
    <citation type="journal article" date="2020" name="Nat. Commun.">
        <title>Genome sequence of the cluster root forming white lupin.</title>
        <authorList>
            <person name="Hufnagel B."/>
            <person name="Marques A."/>
            <person name="Soriano A."/>
            <person name="Marques L."/>
            <person name="Divol F."/>
            <person name="Doumas P."/>
            <person name="Sallet E."/>
            <person name="Mancinotti D."/>
            <person name="Carrere S."/>
            <person name="Marande W."/>
            <person name="Arribat S."/>
            <person name="Keller J."/>
            <person name="Huneau C."/>
            <person name="Blein T."/>
            <person name="Aime D."/>
            <person name="Laguerre M."/>
            <person name="Taylor J."/>
            <person name="Schubert V."/>
            <person name="Nelson M."/>
            <person name="Geu-Flores F."/>
            <person name="Crespi M."/>
            <person name="Gallardo-Guerrero K."/>
            <person name="Delaux P.-M."/>
            <person name="Salse J."/>
            <person name="Berges H."/>
            <person name="Guyot R."/>
            <person name="Gouzy J."/>
            <person name="Peret B."/>
        </authorList>
    </citation>
    <scope>NUCLEOTIDE SEQUENCE [LARGE SCALE GENOMIC DNA]</scope>
    <source>
        <strain evidence="6">cv. Amiga</strain>
    </source>
</reference>
<feature type="domain" description="Integrase catalytic" evidence="4">
    <location>
        <begin position="1"/>
        <end position="121"/>
    </location>
</feature>
<accession>A0A6A4N866</accession>
<dbReference type="InterPro" id="IPR043502">
    <property type="entry name" value="DNA/RNA_pol_sf"/>
</dbReference>
<dbReference type="PANTHER" id="PTHR42648:SF31">
    <property type="entry name" value="RNA-DIRECTED DNA POLYMERASE"/>
    <property type="match status" value="1"/>
</dbReference>
<dbReference type="GO" id="GO:0003964">
    <property type="term" value="F:RNA-directed DNA polymerase activity"/>
    <property type="evidence" value="ECO:0007669"/>
    <property type="project" value="UniProtKB-KW"/>
</dbReference>
<dbReference type="GO" id="GO:0003676">
    <property type="term" value="F:nucleic acid binding"/>
    <property type="evidence" value="ECO:0007669"/>
    <property type="project" value="InterPro"/>
</dbReference>
<dbReference type="InterPro" id="IPR039537">
    <property type="entry name" value="Retrotran_Ty1/copia-like"/>
</dbReference>
<dbReference type="GO" id="GO:0015074">
    <property type="term" value="P:DNA integration"/>
    <property type="evidence" value="ECO:0007669"/>
    <property type="project" value="InterPro"/>
</dbReference>
<proteinExistence type="predicted"/>
<dbReference type="PROSITE" id="PS50994">
    <property type="entry name" value="INTEGRASE"/>
    <property type="match status" value="1"/>
</dbReference>
<dbReference type="GO" id="GO:0046872">
    <property type="term" value="F:metal ion binding"/>
    <property type="evidence" value="ECO:0007669"/>
    <property type="project" value="UniProtKB-KW"/>
</dbReference>
<keyword evidence="5" id="KW-0808">Transferase</keyword>
<evidence type="ECO:0000256" key="1">
    <source>
        <dbReference type="ARBA" id="ARBA00022723"/>
    </source>
</evidence>
<evidence type="ECO:0000313" key="5">
    <source>
        <dbReference type="EMBL" id="KAE9586232.1"/>
    </source>
</evidence>
<dbReference type="InterPro" id="IPR012337">
    <property type="entry name" value="RNaseH-like_sf"/>
</dbReference>
<dbReference type="InterPro" id="IPR001584">
    <property type="entry name" value="Integrase_cat-core"/>
</dbReference>
<keyword evidence="2" id="KW-0378">Hydrolase</keyword>
<dbReference type="InterPro" id="IPR036397">
    <property type="entry name" value="RNaseH_sf"/>
</dbReference>
<dbReference type="SUPFAM" id="SSF56672">
    <property type="entry name" value="DNA/RNA polymerases"/>
    <property type="match status" value="1"/>
</dbReference>
<keyword evidence="5" id="KW-0695">RNA-directed DNA polymerase</keyword>
<gene>
    <name evidence="5" type="ORF">Lalb_Chr24g0399661</name>
</gene>
<comment type="caution">
    <text evidence="5">The sequence shown here is derived from an EMBL/GenBank/DDBJ whole genome shotgun (WGS) entry which is preliminary data.</text>
</comment>
<keyword evidence="1" id="KW-0479">Metal-binding</keyword>
<dbReference type="PANTHER" id="PTHR42648">
    <property type="entry name" value="TRANSPOSASE, PUTATIVE-RELATED"/>
    <property type="match status" value="1"/>
</dbReference>
<protein>
    <submittedName>
        <fullName evidence="5">Putative RNA-directed DNA polymerase</fullName>
    </submittedName>
</protein>
<evidence type="ECO:0000259" key="4">
    <source>
        <dbReference type="PROSITE" id="PS50994"/>
    </source>
</evidence>
<keyword evidence="5" id="KW-0548">Nucleotidyltransferase</keyword>
<dbReference type="Pfam" id="PF07727">
    <property type="entry name" value="RVT_2"/>
    <property type="match status" value="1"/>
</dbReference>
<feature type="region of interest" description="Disordered" evidence="3">
    <location>
        <begin position="236"/>
        <end position="261"/>
    </location>
</feature>